<dbReference type="PROSITE" id="PS50011">
    <property type="entry name" value="PROTEIN_KINASE_DOM"/>
    <property type="match status" value="4"/>
</dbReference>
<dbReference type="Gene3D" id="1.10.510.10">
    <property type="entry name" value="Transferase(Phosphotransferase) domain 1"/>
    <property type="match status" value="5"/>
</dbReference>
<dbReference type="Gene3D" id="3.80.10.10">
    <property type="entry name" value="Ribonuclease Inhibitor"/>
    <property type="match status" value="4"/>
</dbReference>
<proteinExistence type="predicted"/>
<dbReference type="EMBL" id="JNBS01001780">
    <property type="protein sequence ID" value="OQR99834.1"/>
    <property type="molecule type" value="Genomic_DNA"/>
</dbReference>
<evidence type="ECO:0000259" key="5">
    <source>
        <dbReference type="PROSITE" id="PS50011"/>
    </source>
</evidence>
<dbReference type="Pfam" id="PF07714">
    <property type="entry name" value="PK_Tyr_Ser-Thr"/>
    <property type="match status" value="3"/>
</dbReference>
<dbReference type="SMART" id="SM00364">
    <property type="entry name" value="LRR_BAC"/>
    <property type="match status" value="8"/>
</dbReference>
<keyword evidence="4" id="KW-0472">Membrane</keyword>
<dbReference type="Pfam" id="PF00069">
    <property type="entry name" value="Pkinase"/>
    <property type="match status" value="1"/>
</dbReference>
<dbReference type="SMART" id="SM00369">
    <property type="entry name" value="LRR_TYP"/>
    <property type="match status" value="6"/>
</dbReference>
<keyword evidence="6" id="KW-0808">Transferase</keyword>
<dbReference type="InterPro" id="IPR003591">
    <property type="entry name" value="Leu-rich_rpt_typical-subtyp"/>
</dbReference>
<feature type="domain" description="Protein kinase" evidence="5">
    <location>
        <begin position="433"/>
        <end position="752"/>
    </location>
</feature>
<feature type="domain" description="Protein kinase" evidence="5">
    <location>
        <begin position="1873"/>
        <end position="2200"/>
    </location>
</feature>
<sequence length="2927" mass="325200">MFEGDNRTLLCSTKYPPLKVTTSSFTTLCPPDLNCSRIGGFTPGDDVSCIWHPDGTVSRGANKTLNNPTTKSKYEELSGAIKNGIWGGMGVDYVAILPNLSPEVMLENLGIKAVNNSLRYDKNGYELATALLSFANNSLTSFHVDLTNELVSLDLSGNQIHLINITQGFHSTLATLDLSRNTITDSILEDANFPSSVATLGLSGNSLSLFPLDLMDLLSLQTLLLSDNNISSIPLGIEWPPLFKYLVIRNNKITELVADFPSTLQYLDVSGNEISAFYANRSQYALLSNLTIFKAGTVANANLTSNGCTSKYGNYHVQYLNGKHAICIIPDMANLNPNSGSTCAWLIAIGTVLVLALFIIFYLACKSRRQSKLQDQLRRQNASLLASANSDKPWFNDEAEANVFYPIVDSSILTYDARFDEFLQPYRIPVEDLERNVVIARGGFGVVYHAILRGSVEVAMKRLLPHFIGNPGAIEEFMQEIRLYAHLQHPKIVGFIGITWTTLNNLTMVTEFMPFGDVWSLLEANPSNRCWRKRLSRESIVQNKPPVAIHTPSTAPNSNSDASEPLSLRQRNATLDDPEGMGASRYTIVSDVVEAMNYLHCFPVPVIHRDIKARNILLGPHFEAKLTDFGTSRLCVDDLTMTAEIGTSAWIAPEVLKGIRYTEKADIYSFGVMMTELDTVEVPYSHIYLEPGCTLALARTRIAMLVASGDLTPEFSKGCPPDIVAIGKLCLSYNPDDRPSSNQLTKMLQQYHLRTTLTIMTVDAYDVNADPRLLSKSSAIHVHQSTFTTDCPGVTFSAMQGYVVPDQPSCIIYPNGTVWRGANKTDWFEMQGYTSVTGNLKNSIWGGLQVDYVAFLPNRVPIVVLNDLGIKQLNQTLDRGIGGIELGVITLFLLDNSLTHFNSSFSENLQTLFVHNNSITEFAIQAPKLEAIYLSRNKLTQTSIDDNSFPMSMLSLNLAINMFTAVPLSVLKLPLVNLHLGFNQIGSIDGIAWPHTLATLNLNDNNITTVHANFPSSLTLLSFANNNITAFYANSSQFELLSTLKDNETPFWYGADPLPLFTNITTSSCTGVFTVRHLLDKYPICVIPDVPQHDHYTINMIVMIMCVLVAALSICLIIMICYRQYEKRKQAKWYEDNVDGRFVALADSARLNYDVRFDEALKDYRIPVGELERDVVIAKGGFGVVYRAMLRKSIPVAMKRLLPTCIDSTEAIDEFMHEIQLYAHLKHPKIVEFLGISWSTLHNVSMVTEYMPHGDAWSLVEANKHSIRSWLEPMRQPTNEKTLPRMRNHTGSTHSSEESGLDSIRLEIGATRFTIINDVVEAMVYLHSFASPVIHRDIKGRNILLGPHYEAKLTDFGTSRLRVDELTMTAEIGTTAWIAPEVLKGIRYTEKADIYSFGVVMSELDTVEVPYSNVYLEPGCTLALARARIAMLVASETRRRTRSVMKVTITGLLLAAVAAYDANLDARIAHATDHVVKVNVSTFTTDCAGVVMSNASEFVLPDQPSCVWYPNGTVWRGANKTDEFRLGMVSFGRTGNLKNAIYGGMQIDMLGLLPTKVPVVILADIGLKYLNQTLTKGIDGVDVGVLALYLWNNNLTNISTVFNSDLQELYLSNNSISSLNIQATGLETLDLGGNRLAEDFFDSNHVPKSLNTLLLHDNNLKKVPTSILHPQLLTIALTGNKIESIDDINWPHGLQTLMFNRNALTEVTANFPPGLRALSFANNNITAFYANNSQYQLLSKLNESSVVKMRRISPLFTFITNSSCQDHIETRMLFDKHPICILADVGRESFTSSSFHSRISWGLLVGLFILTIGLTLCIVWVCIRRIQRRAAQKKWYDEAADGHFFAIADSTRLFYDVRFDEALREYRIPVDDLERDIVIARGGCGIVYKATLRQTTPVAMKRMLPNFVDSPEAVDEFMKEIRMYARLKHPKIVAFLGISWSTLHNVCMVVEYMPNGDAWSLIESNKGHITSWFESMVQDGNQHKNKSGPLRRRTTSSQSASIIANDMGSLTCCGTLDSSVDIIIGTSRFAIISDIAEALMYLHGLSTPVIHRDIKSRNILLGSHYEAKLTDFGTSRLRVDDLTMTAEIGTSAWIAPEVLKGIRYTEKADIYSFGVMMAELDTGEVPYSNVYLEPGCTVALARARIAMLVASGDITPTFTDSCPLGIVSIAQRCLAYNPDDRPTAFELAILLRQKITVTWVDSATGCSDSGSRPCHTNIQLSFPQLMESKRGIPSQNHTVTRATFTTQCANVTFAPAANWAVPDQVSCIWYPNGTVLQGANKTTESIFHEKTGNIKNTVPPTLHVDYVAFLPNQAPVIVLANLGITELNQTLKRDSENIRLETTALYISNNNITKLDVAFSSAMQMLDARYNQITQVNVNASGLSTLWLSGNPLTDITFDSGNIPTSLVEVTMSYSNISSIPKIMLVPSLQRLRASNTSITSIDDIIWPCGMTEITLENNSISTIYANFPKSLTTLSLFGNPITAIYANSSQFAILSKLQNWLTTNGSLPIVSTQLTGSSCHGHIGVRYINDEFAICMVRDSNTMTLGTIIGAIIGIMVFCAFCIGVIVHLKNKKKKEWYIESDANGDAVLAADTARLHNDVRFDERFQPYRIPVEDLQRERVLARGGFGIVYLATLRHTEKVAMKRLLPNFVSSSHAIDEFMHEIRIYSTLNHRSIVAFKGIAWTHARNISIVMEYMPYNDVWSLLLKNKWVTSWYQKMQHDPARGRTALGVVKGVDFGVSKMDVALAIADAMDYLHRVPTPVIHRDIKARNVLLGPQYEAKLSDFGTSRLRQDDLTMTAEIGTAAWIAPEVLKGIRYTEKADIYSFGVMMAELDTAEIPYASMFIEPGSSLTITRTRIAMLVMNGELSPSFSNFCPPPIIRIARRCLAFNPDHRPKASELKKLLKECVAPQNEATRIFSTEFLRGH</sequence>
<feature type="transmembrane region" description="Helical" evidence="4">
    <location>
        <begin position="2546"/>
        <end position="2570"/>
    </location>
</feature>
<accession>A0A1V9ZPB8</accession>
<feature type="transmembrane region" description="Helical" evidence="4">
    <location>
        <begin position="1932"/>
        <end position="1953"/>
    </location>
</feature>
<evidence type="ECO:0000256" key="4">
    <source>
        <dbReference type="SAM" id="Phobius"/>
    </source>
</evidence>
<feature type="domain" description="Protein kinase" evidence="5">
    <location>
        <begin position="1171"/>
        <end position="1477"/>
    </location>
</feature>
<comment type="caution">
    <text evidence="6">The sequence shown here is derived from an EMBL/GenBank/DDBJ whole genome shotgun (WGS) entry which is preliminary data.</text>
</comment>
<feature type="transmembrane region" description="Helical" evidence="4">
    <location>
        <begin position="1799"/>
        <end position="1823"/>
    </location>
</feature>
<gene>
    <name evidence="6" type="ORF">THRCLA_06363</name>
</gene>
<keyword evidence="2" id="KW-0677">Repeat</keyword>
<dbReference type="InterPro" id="IPR032675">
    <property type="entry name" value="LRR_dom_sf"/>
</dbReference>
<feature type="transmembrane region" description="Helical" evidence="4">
    <location>
        <begin position="1098"/>
        <end position="1122"/>
    </location>
</feature>
<dbReference type="GO" id="GO:0005524">
    <property type="term" value="F:ATP binding"/>
    <property type="evidence" value="ECO:0007669"/>
    <property type="project" value="InterPro"/>
</dbReference>
<dbReference type="PROSITE" id="PS51450">
    <property type="entry name" value="LRR"/>
    <property type="match status" value="1"/>
</dbReference>
<name>A0A1V9ZPB8_9STRA</name>
<feature type="transmembrane region" description="Helical" evidence="4">
    <location>
        <begin position="344"/>
        <end position="364"/>
    </location>
</feature>
<dbReference type="OrthoDB" id="4062651at2759"/>
<dbReference type="InterPro" id="IPR008271">
    <property type="entry name" value="Ser/Thr_kinase_AS"/>
</dbReference>
<dbReference type="Pfam" id="PF13516">
    <property type="entry name" value="LRR_6"/>
    <property type="match status" value="1"/>
</dbReference>
<keyword evidence="1" id="KW-0433">Leucine-rich repeat</keyword>
<dbReference type="InterPro" id="IPR051681">
    <property type="entry name" value="Ser/Thr_Kinases-Pseudokinases"/>
</dbReference>
<evidence type="ECO:0000313" key="6">
    <source>
        <dbReference type="EMBL" id="OQR99834.1"/>
    </source>
</evidence>
<keyword evidence="6" id="KW-0418">Kinase</keyword>
<dbReference type="PANTHER" id="PTHR44329">
    <property type="entry name" value="SERINE/THREONINE-PROTEIN KINASE TNNI3K-RELATED"/>
    <property type="match status" value="1"/>
</dbReference>
<dbReference type="InterPro" id="IPR000719">
    <property type="entry name" value="Prot_kinase_dom"/>
</dbReference>
<feature type="transmembrane region" description="Helical" evidence="4">
    <location>
        <begin position="1443"/>
        <end position="1460"/>
    </location>
</feature>
<feature type="domain" description="Protein kinase" evidence="5">
    <location>
        <begin position="2617"/>
        <end position="2924"/>
    </location>
</feature>
<dbReference type="InterPro" id="IPR001611">
    <property type="entry name" value="Leu-rich_rpt"/>
</dbReference>
<dbReference type="InterPro" id="IPR001245">
    <property type="entry name" value="Ser-Thr/Tyr_kinase_cat_dom"/>
</dbReference>
<organism evidence="6 7">
    <name type="scientific">Thraustotheca clavata</name>
    <dbReference type="NCBI Taxonomy" id="74557"/>
    <lineage>
        <taxon>Eukaryota</taxon>
        <taxon>Sar</taxon>
        <taxon>Stramenopiles</taxon>
        <taxon>Oomycota</taxon>
        <taxon>Saprolegniomycetes</taxon>
        <taxon>Saprolegniales</taxon>
        <taxon>Achlyaceae</taxon>
        <taxon>Thraustotheca</taxon>
    </lineage>
</organism>
<keyword evidence="4" id="KW-0812">Transmembrane</keyword>
<feature type="region of interest" description="Disordered" evidence="3">
    <location>
        <begin position="1278"/>
        <end position="1300"/>
    </location>
</feature>
<dbReference type="STRING" id="74557.A0A1V9ZPB8"/>
<keyword evidence="4" id="KW-1133">Transmembrane helix</keyword>
<reference evidence="6 7" key="1">
    <citation type="journal article" date="2014" name="Genome Biol. Evol.">
        <title>The secreted proteins of Achlya hypogyna and Thraustotheca clavata identify the ancestral oomycete secretome and reveal gene acquisitions by horizontal gene transfer.</title>
        <authorList>
            <person name="Misner I."/>
            <person name="Blouin N."/>
            <person name="Leonard G."/>
            <person name="Richards T.A."/>
            <person name="Lane C.E."/>
        </authorList>
    </citation>
    <scope>NUCLEOTIDE SEQUENCE [LARGE SCALE GENOMIC DNA]</scope>
    <source>
        <strain evidence="6 7">ATCC 34112</strain>
    </source>
</reference>
<dbReference type="PROSITE" id="PS00108">
    <property type="entry name" value="PROTEIN_KINASE_ST"/>
    <property type="match status" value="4"/>
</dbReference>
<keyword evidence="7" id="KW-1185">Reference proteome</keyword>
<evidence type="ECO:0000313" key="7">
    <source>
        <dbReference type="Proteomes" id="UP000243217"/>
    </source>
</evidence>
<dbReference type="InterPro" id="IPR011009">
    <property type="entry name" value="Kinase-like_dom_sf"/>
</dbReference>
<protein>
    <submittedName>
        <fullName evidence="6">Kinase</fullName>
    </submittedName>
</protein>
<dbReference type="Gene3D" id="3.30.200.20">
    <property type="entry name" value="Phosphorylase Kinase, domain 1"/>
    <property type="match status" value="2"/>
</dbReference>
<dbReference type="PANTHER" id="PTHR44329:SF214">
    <property type="entry name" value="PROTEIN KINASE DOMAIN-CONTAINING PROTEIN"/>
    <property type="match status" value="1"/>
</dbReference>
<dbReference type="SMART" id="SM00220">
    <property type="entry name" value="S_TKc"/>
    <property type="match status" value="4"/>
</dbReference>
<dbReference type="GO" id="GO:0004674">
    <property type="term" value="F:protein serine/threonine kinase activity"/>
    <property type="evidence" value="ECO:0007669"/>
    <property type="project" value="TreeGrafter"/>
</dbReference>
<dbReference type="SUPFAM" id="SSF56112">
    <property type="entry name" value="Protein kinase-like (PK-like)"/>
    <property type="match status" value="4"/>
</dbReference>
<dbReference type="Proteomes" id="UP000243217">
    <property type="component" value="Unassembled WGS sequence"/>
</dbReference>
<evidence type="ECO:0000256" key="3">
    <source>
        <dbReference type="SAM" id="MobiDB-lite"/>
    </source>
</evidence>
<evidence type="ECO:0000256" key="1">
    <source>
        <dbReference type="ARBA" id="ARBA00022614"/>
    </source>
</evidence>
<dbReference type="SUPFAM" id="SSF52058">
    <property type="entry name" value="L domain-like"/>
    <property type="match status" value="4"/>
</dbReference>
<evidence type="ECO:0000256" key="2">
    <source>
        <dbReference type="ARBA" id="ARBA00022737"/>
    </source>
</evidence>